<dbReference type="SUPFAM" id="SSF53383">
    <property type="entry name" value="PLP-dependent transferases"/>
    <property type="match status" value="1"/>
</dbReference>
<organism evidence="8 9">
    <name type="scientific">Corynebacterium incognita</name>
    <dbReference type="NCBI Taxonomy" id="2754725"/>
    <lineage>
        <taxon>Bacteria</taxon>
        <taxon>Bacillati</taxon>
        <taxon>Actinomycetota</taxon>
        <taxon>Actinomycetes</taxon>
        <taxon>Mycobacteriales</taxon>
        <taxon>Corynebacteriaceae</taxon>
        <taxon>Corynebacterium</taxon>
    </lineage>
</organism>
<keyword evidence="3 6" id="KW-0032">Aminotransferase</keyword>
<evidence type="ECO:0000256" key="3">
    <source>
        <dbReference type="ARBA" id="ARBA00022576"/>
    </source>
</evidence>
<dbReference type="Pfam" id="PF00155">
    <property type="entry name" value="Aminotran_1_2"/>
    <property type="match status" value="1"/>
</dbReference>
<dbReference type="GO" id="GO:0000105">
    <property type="term" value="P:L-histidine biosynthetic process"/>
    <property type="evidence" value="ECO:0007669"/>
    <property type="project" value="UniProtKB-UniRule"/>
</dbReference>
<evidence type="ECO:0000256" key="2">
    <source>
        <dbReference type="ARBA" id="ARBA00011738"/>
    </source>
</evidence>
<keyword evidence="9" id="KW-1185">Reference proteome</keyword>
<accession>A0A7G7CMA5</accession>
<dbReference type="InterPro" id="IPR015424">
    <property type="entry name" value="PyrdxlP-dep_Trfase"/>
</dbReference>
<dbReference type="Gene3D" id="3.40.640.10">
    <property type="entry name" value="Type I PLP-dependent aspartate aminotransferase-like (Major domain)"/>
    <property type="match status" value="1"/>
</dbReference>
<dbReference type="InterPro" id="IPR024892">
    <property type="entry name" value="ArAT"/>
</dbReference>
<reference evidence="8 9" key="1">
    <citation type="submission" date="2020-07" db="EMBL/GenBank/DDBJ databases">
        <title>Complete genome and description of Corynebacterium incognita strain Marseille-Q3630 sp. nov.</title>
        <authorList>
            <person name="Boxberger M."/>
        </authorList>
    </citation>
    <scope>NUCLEOTIDE SEQUENCE [LARGE SCALE GENOMIC DNA]</scope>
    <source>
        <strain evidence="8 9">Marseille-Q3630</strain>
    </source>
</reference>
<dbReference type="EMBL" id="CP059404">
    <property type="protein sequence ID" value="QNE88721.1"/>
    <property type="molecule type" value="Genomic_DNA"/>
</dbReference>
<feature type="domain" description="Aminotransferase class I/classII large" evidence="7">
    <location>
        <begin position="20"/>
        <end position="341"/>
    </location>
</feature>
<comment type="catalytic activity">
    <reaction evidence="6">
        <text>L-histidinol phosphate + 2-oxoglutarate = 3-(imidazol-4-yl)-2-oxopropyl phosphate + L-glutamate</text>
        <dbReference type="Rhea" id="RHEA:23744"/>
        <dbReference type="ChEBI" id="CHEBI:16810"/>
        <dbReference type="ChEBI" id="CHEBI:29985"/>
        <dbReference type="ChEBI" id="CHEBI:57766"/>
        <dbReference type="ChEBI" id="CHEBI:57980"/>
        <dbReference type="EC" id="2.6.1.9"/>
    </reaction>
</comment>
<dbReference type="GO" id="GO:0030170">
    <property type="term" value="F:pyridoxal phosphate binding"/>
    <property type="evidence" value="ECO:0007669"/>
    <property type="project" value="InterPro"/>
</dbReference>
<keyword evidence="6" id="KW-0368">Histidine biosynthesis</keyword>
<dbReference type="NCBIfam" id="TIGR01141">
    <property type="entry name" value="hisC"/>
    <property type="match status" value="1"/>
</dbReference>
<evidence type="ECO:0000256" key="4">
    <source>
        <dbReference type="ARBA" id="ARBA00022679"/>
    </source>
</evidence>
<evidence type="ECO:0000313" key="8">
    <source>
        <dbReference type="EMBL" id="QNE88721.1"/>
    </source>
</evidence>
<comment type="similarity">
    <text evidence="6">Belongs to the class-II pyridoxal-phosphate-dependent aminotransferase family. Histidinol-phosphate aminotransferase subfamily.</text>
</comment>
<dbReference type="PANTHER" id="PTHR43643">
    <property type="entry name" value="HISTIDINOL-PHOSPHATE AMINOTRANSFERASE 2"/>
    <property type="match status" value="1"/>
</dbReference>
<proteinExistence type="inferred from homology"/>
<dbReference type="InterPro" id="IPR015421">
    <property type="entry name" value="PyrdxlP-dep_Trfase_major"/>
</dbReference>
<dbReference type="Gene3D" id="3.90.1150.10">
    <property type="entry name" value="Aspartate Aminotransferase, domain 1"/>
    <property type="match status" value="1"/>
</dbReference>
<evidence type="ECO:0000259" key="7">
    <source>
        <dbReference type="Pfam" id="PF00155"/>
    </source>
</evidence>
<dbReference type="Proteomes" id="UP000515743">
    <property type="component" value="Chromosome"/>
</dbReference>
<sequence>MIRADLAQLKAYVPGKKLENAIKLSSNENFNGPLPAAVEAMTEAAGQVNRYPDAAMVELREALAAHLGLSFEQITVGAGSSALCQQLVQITCLERTDEVIFPWPSFEAYPLFVHVVGGTNRMIPLTADYRLDLDAMAEAINDNTRLIFVCNPNNPTSTTITQAEFDEFMAKVPDNVLVGLDEAYFEYNLAGDTPIATEAIEKYPNVVGLRTFSKAFGLADLRVGYAFGAPEIIEAMAKVAAPFAVSTIAQKGALASLKAVDQLLEHVEDTAAQRDRATAALSEFGALKSQSNFIFLPAAKLPLTPHEVAAKLADQGIVVRPSDFGVRISITNQEETDALLKAWDAAGF</sequence>
<gene>
    <name evidence="6 8" type="primary">hisC</name>
    <name evidence="8" type="ORF">H0194_06335</name>
</gene>
<keyword evidence="4 6" id="KW-0808">Transferase</keyword>
<dbReference type="InterPro" id="IPR050106">
    <property type="entry name" value="HistidinolP_aminotransfase"/>
</dbReference>
<comment type="subunit">
    <text evidence="2 6">Homodimer.</text>
</comment>
<dbReference type="AlphaFoldDB" id="A0A7G7CMA5"/>
<dbReference type="InterPro" id="IPR015422">
    <property type="entry name" value="PyrdxlP-dep_Trfase_small"/>
</dbReference>
<dbReference type="InterPro" id="IPR005861">
    <property type="entry name" value="HisP_aminotrans"/>
</dbReference>
<dbReference type="EC" id="2.6.1.9" evidence="6"/>
<dbReference type="HAMAP" id="MF_01023">
    <property type="entry name" value="HisC_aminotrans_2"/>
    <property type="match status" value="1"/>
</dbReference>
<dbReference type="PANTHER" id="PTHR43643:SF3">
    <property type="entry name" value="HISTIDINOL-PHOSPHATE AMINOTRANSFERASE"/>
    <property type="match status" value="1"/>
</dbReference>
<name>A0A7G7CMA5_9CORY</name>
<dbReference type="InterPro" id="IPR004839">
    <property type="entry name" value="Aminotransferase_I/II_large"/>
</dbReference>
<comment type="pathway">
    <text evidence="6">Amino-acid biosynthesis; L-histidine biosynthesis; L-histidine from 5-phospho-alpha-D-ribose 1-diphosphate: step 7/9.</text>
</comment>
<keyword evidence="6" id="KW-0028">Amino-acid biosynthesis</keyword>
<keyword evidence="5 6" id="KW-0663">Pyridoxal phosphate</keyword>
<feature type="modified residue" description="N6-(pyridoxal phosphate)lysine" evidence="6">
    <location>
        <position position="214"/>
    </location>
</feature>
<protein>
    <recommendedName>
        <fullName evidence="6">Histidinol-phosphate aminotransferase</fullName>
        <ecNumber evidence="6">2.6.1.9</ecNumber>
    </recommendedName>
    <alternativeName>
        <fullName evidence="6">Imidazole acetol-phosphate transaminase</fullName>
    </alternativeName>
</protein>
<evidence type="ECO:0000256" key="1">
    <source>
        <dbReference type="ARBA" id="ARBA00001933"/>
    </source>
</evidence>
<dbReference type="KEGG" id="cik:H0194_06335"/>
<comment type="cofactor">
    <cofactor evidence="1 6">
        <name>pyridoxal 5'-phosphate</name>
        <dbReference type="ChEBI" id="CHEBI:597326"/>
    </cofactor>
</comment>
<dbReference type="CDD" id="cd00609">
    <property type="entry name" value="AAT_like"/>
    <property type="match status" value="1"/>
</dbReference>
<evidence type="ECO:0000256" key="5">
    <source>
        <dbReference type="ARBA" id="ARBA00022898"/>
    </source>
</evidence>
<dbReference type="UniPathway" id="UPA00031">
    <property type="reaction ID" value="UER00012"/>
</dbReference>
<dbReference type="RefSeq" id="WP_185175111.1">
    <property type="nucleotide sequence ID" value="NZ_CP059404.1"/>
</dbReference>
<dbReference type="GO" id="GO:0004400">
    <property type="term" value="F:histidinol-phosphate transaminase activity"/>
    <property type="evidence" value="ECO:0007669"/>
    <property type="project" value="UniProtKB-UniRule"/>
</dbReference>
<evidence type="ECO:0000313" key="9">
    <source>
        <dbReference type="Proteomes" id="UP000515743"/>
    </source>
</evidence>
<evidence type="ECO:0000256" key="6">
    <source>
        <dbReference type="HAMAP-Rule" id="MF_01023"/>
    </source>
</evidence>
<dbReference type="NCBIfam" id="NF002878">
    <property type="entry name" value="PRK03321.1"/>
    <property type="match status" value="1"/>
</dbReference>